<protein>
    <submittedName>
        <fullName evidence="1">Uncharacterized protein</fullName>
    </submittedName>
</protein>
<name>A0A0A8ZG95_ARUDO</name>
<organism evidence="1">
    <name type="scientific">Arundo donax</name>
    <name type="common">Giant reed</name>
    <name type="synonym">Donax arundinaceus</name>
    <dbReference type="NCBI Taxonomy" id="35708"/>
    <lineage>
        <taxon>Eukaryota</taxon>
        <taxon>Viridiplantae</taxon>
        <taxon>Streptophyta</taxon>
        <taxon>Embryophyta</taxon>
        <taxon>Tracheophyta</taxon>
        <taxon>Spermatophyta</taxon>
        <taxon>Magnoliopsida</taxon>
        <taxon>Liliopsida</taxon>
        <taxon>Poales</taxon>
        <taxon>Poaceae</taxon>
        <taxon>PACMAD clade</taxon>
        <taxon>Arundinoideae</taxon>
        <taxon>Arundineae</taxon>
        <taxon>Arundo</taxon>
    </lineage>
</organism>
<reference evidence="1" key="1">
    <citation type="submission" date="2014-09" db="EMBL/GenBank/DDBJ databases">
        <authorList>
            <person name="Magalhaes I.L.F."/>
            <person name="Oliveira U."/>
            <person name="Santos F.R."/>
            <person name="Vidigal T.H.D.A."/>
            <person name="Brescovit A.D."/>
            <person name="Santos A.J."/>
        </authorList>
    </citation>
    <scope>NUCLEOTIDE SEQUENCE</scope>
    <source>
        <tissue evidence="1">Shoot tissue taken approximately 20 cm above the soil surface</tissue>
    </source>
</reference>
<proteinExistence type="predicted"/>
<evidence type="ECO:0000313" key="1">
    <source>
        <dbReference type="EMBL" id="JAD36668.1"/>
    </source>
</evidence>
<dbReference type="AlphaFoldDB" id="A0A0A8ZG95"/>
<reference evidence="1" key="2">
    <citation type="journal article" date="2015" name="Data Brief">
        <title>Shoot transcriptome of the giant reed, Arundo donax.</title>
        <authorList>
            <person name="Barrero R.A."/>
            <person name="Guerrero F.D."/>
            <person name="Moolhuijzen P."/>
            <person name="Goolsby J.A."/>
            <person name="Tidwell J."/>
            <person name="Bellgard S.E."/>
            <person name="Bellgard M.I."/>
        </authorList>
    </citation>
    <scope>NUCLEOTIDE SEQUENCE</scope>
    <source>
        <tissue evidence="1">Shoot tissue taken approximately 20 cm above the soil surface</tissue>
    </source>
</reference>
<sequence>MFLPRIGSSYCWGSVVIE</sequence>
<accession>A0A0A8ZG95</accession>
<dbReference type="EMBL" id="GBRH01261227">
    <property type="protein sequence ID" value="JAD36668.1"/>
    <property type="molecule type" value="Transcribed_RNA"/>
</dbReference>